<sequence length="446" mass="47213">MGVLSGQSRCQRRGHRQIASILVCAGLLVAACAGGTTPATDAVPAGSGLKPIEPAALQAVVDKTVQDLLIPGAVVLLRTPQGDFTAASGTTDLGTQNRPATDTHFRIASVTKTMTSAVILQLAQEGKLHLSDPVSKYVPGVPNGDDITLAELLKMRSGLYNYTDDPELAGFLDHDPTKVWTPQELLDMAFAHPPNAPPDTIFEYSNTNYVLLGQIAEKVDDKPLAAAMHDRLFEPLGLKNTMLPASTSNSIPEPYSHGYLYGSSSVVLTGTPPYTAEEIASAQAGTLQPNDYTGINHSFAAAAGAVISTSDDLATWMQALVGGRVLNAEYQRVWLDSVQPEDPGNPNREYGYGITRISWGPNTVYLHGGETPGYNTEASVDPANQTTLVVWANLTVSPVDSRDAANSVLLKVMDQIYAASPLAPSPLAPQPTPPLATPPLPTPTTR</sequence>
<dbReference type="InterPro" id="IPR001466">
    <property type="entry name" value="Beta-lactam-related"/>
</dbReference>
<dbReference type="PANTHER" id="PTHR46825">
    <property type="entry name" value="D-ALANYL-D-ALANINE-CARBOXYPEPTIDASE/ENDOPEPTIDASE AMPH"/>
    <property type="match status" value="1"/>
</dbReference>
<organism evidence="3 4">
    <name type="scientific">Pseudonocardia aurantiaca</name>
    <dbReference type="NCBI Taxonomy" id="75290"/>
    <lineage>
        <taxon>Bacteria</taxon>
        <taxon>Bacillati</taxon>
        <taxon>Actinomycetota</taxon>
        <taxon>Actinomycetes</taxon>
        <taxon>Pseudonocardiales</taxon>
        <taxon>Pseudonocardiaceae</taxon>
        <taxon>Pseudonocardia</taxon>
    </lineage>
</organism>
<name>A0ABW4FSU4_9PSEU</name>
<gene>
    <name evidence="3" type="ORF">ACFSCY_29505</name>
</gene>
<evidence type="ECO:0000259" key="2">
    <source>
        <dbReference type="Pfam" id="PF00144"/>
    </source>
</evidence>
<keyword evidence="3" id="KW-0378">Hydrolase</keyword>
<dbReference type="PANTHER" id="PTHR46825:SF7">
    <property type="entry name" value="D-ALANYL-D-ALANINE CARBOXYPEPTIDASE"/>
    <property type="match status" value="1"/>
</dbReference>
<dbReference type="EMBL" id="JBHUCP010000025">
    <property type="protein sequence ID" value="MFD1533569.1"/>
    <property type="molecule type" value="Genomic_DNA"/>
</dbReference>
<feature type="compositionally biased region" description="Pro residues" evidence="1">
    <location>
        <begin position="423"/>
        <end position="446"/>
    </location>
</feature>
<dbReference type="InterPro" id="IPR050491">
    <property type="entry name" value="AmpC-like"/>
</dbReference>
<evidence type="ECO:0000313" key="4">
    <source>
        <dbReference type="Proteomes" id="UP001597145"/>
    </source>
</evidence>
<feature type="region of interest" description="Disordered" evidence="1">
    <location>
        <begin position="422"/>
        <end position="446"/>
    </location>
</feature>
<dbReference type="RefSeq" id="WP_343985585.1">
    <property type="nucleotide sequence ID" value="NZ_BAAAJG010000026.1"/>
</dbReference>
<dbReference type="Pfam" id="PF00144">
    <property type="entry name" value="Beta-lactamase"/>
    <property type="match status" value="1"/>
</dbReference>
<dbReference type="EC" id="3.-.-.-" evidence="3"/>
<dbReference type="InterPro" id="IPR012338">
    <property type="entry name" value="Beta-lactam/transpept-like"/>
</dbReference>
<dbReference type="GO" id="GO:0016787">
    <property type="term" value="F:hydrolase activity"/>
    <property type="evidence" value="ECO:0007669"/>
    <property type="project" value="UniProtKB-KW"/>
</dbReference>
<dbReference type="Gene3D" id="3.40.710.10">
    <property type="entry name" value="DD-peptidase/beta-lactamase superfamily"/>
    <property type="match status" value="1"/>
</dbReference>
<dbReference type="InterPro" id="IPR023650">
    <property type="entry name" value="Beta-lactam_class-A_AS"/>
</dbReference>
<dbReference type="SUPFAM" id="SSF56601">
    <property type="entry name" value="beta-lactamase/transpeptidase-like"/>
    <property type="match status" value="1"/>
</dbReference>
<evidence type="ECO:0000313" key="3">
    <source>
        <dbReference type="EMBL" id="MFD1533569.1"/>
    </source>
</evidence>
<evidence type="ECO:0000256" key="1">
    <source>
        <dbReference type="SAM" id="MobiDB-lite"/>
    </source>
</evidence>
<keyword evidence="4" id="KW-1185">Reference proteome</keyword>
<proteinExistence type="predicted"/>
<comment type="caution">
    <text evidence="3">The sequence shown here is derived from an EMBL/GenBank/DDBJ whole genome shotgun (WGS) entry which is preliminary data.</text>
</comment>
<accession>A0ABW4FSU4</accession>
<dbReference type="PROSITE" id="PS00146">
    <property type="entry name" value="BETA_LACTAMASE_A"/>
    <property type="match status" value="1"/>
</dbReference>
<protein>
    <submittedName>
        <fullName evidence="3">Serine hydrolase domain-containing protein</fullName>
        <ecNumber evidence="3">3.-.-.-</ecNumber>
    </submittedName>
</protein>
<dbReference type="Proteomes" id="UP001597145">
    <property type="component" value="Unassembled WGS sequence"/>
</dbReference>
<feature type="domain" description="Beta-lactamase-related" evidence="2">
    <location>
        <begin position="59"/>
        <end position="406"/>
    </location>
</feature>
<reference evidence="4" key="1">
    <citation type="journal article" date="2019" name="Int. J. Syst. Evol. Microbiol.">
        <title>The Global Catalogue of Microorganisms (GCM) 10K type strain sequencing project: providing services to taxonomists for standard genome sequencing and annotation.</title>
        <authorList>
            <consortium name="The Broad Institute Genomics Platform"/>
            <consortium name="The Broad Institute Genome Sequencing Center for Infectious Disease"/>
            <person name="Wu L."/>
            <person name="Ma J."/>
        </authorList>
    </citation>
    <scope>NUCLEOTIDE SEQUENCE [LARGE SCALE GENOMIC DNA]</scope>
    <source>
        <strain evidence="4">JCM 12165</strain>
    </source>
</reference>